<evidence type="ECO:0000313" key="5">
    <source>
        <dbReference type="Proteomes" id="UP000192578"/>
    </source>
</evidence>
<evidence type="ECO:0000313" key="4">
    <source>
        <dbReference type="EMBL" id="OQV23196.1"/>
    </source>
</evidence>
<dbReference type="AlphaFoldDB" id="A0A1W0X6L7"/>
<dbReference type="PROSITE" id="PS50082">
    <property type="entry name" value="WD_REPEATS_2"/>
    <property type="match status" value="1"/>
</dbReference>
<dbReference type="SUPFAM" id="SSF50978">
    <property type="entry name" value="WD40 repeat-like"/>
    <property type="match status" value="2"/>
</dbReference>
<comment type="caution">
    <text evidence="4">The sequence shown here is derived from an EMBL/GenBank/DDBJ whole genome shotgun (WGS) entry which is preliminary data.</text>
</comment>
<name>A0A1W0X6L7_HYPEX</name>
<dbReference type="OrthoDB" id="6262491at2759"/>
<proteinExistence type="predicted"/>
<evidence type="ECO:0000256" key="1">
    <source>
        <dbReference type="ARBA" id="ARBA00022574"/>
    </source>
</evidence>
<evidence type="ECO:0000256" key="3">
    <source>
        <dbReference type="PROSITE-ProRule" id="PRU00221"/>
    </source>
</evidence>
<dbReference type="InterPro" id="IPR001680">
    <property type="entry name" value="WD40_rpt"/>
</dbReference>
<dbReference type="SMART" id="SM00320">
    <property type="entry name" value="WD40"/>
    <property type="match status" value="9"/>
</dbReference>
<dbReference type="PANTHER" id="PTHR19848">
    <property type="entry name" value="WD40 REPEAT PROTEIN"/>
    <property type="match status" value="1"/>
</dbReference>
<sequence>MSLEYSKFLFDAQLRNITTVCINSVRKEAWVGCKDGSIRGYDLNKNIFKFRSREHSGLVVRIICWHSQRMMISFGIDGAVVFWSSGALSTDKIYLGEPIFDAVIFAKKQLVIATKSGCKFFPLDAHKLTGHFILVDRMHLICPHRDFVRTLAAQDNRLYSGGMDGTFVVYEHVLHHTSELSPSHVVKKAHAAGIMCIEPCKSHDEEGGCIVATGSYDRHVKIWSSDGQLCHVISGFTASITGLCFIPLTQQLWISSGAPNVTIVDPRTGENISEWIEVFQKMAEDYQRGKKKYLICFLAYSNELEILIAQTDAHYILHWFYNPRGCVLSIPCDQPIESIAVTDQESVSIFTGDSSGYVLKWEKAGFNTIKFSNDQLIMQRKLREAPVKWQTSQETRETQLANTALRDHMTPSTYLQPKYYAGKQTDDHDPTTKINEKSPTQRMLWIETLDLLVVCDERGVMYVWGYEDVETKPEEFAQHFAETAKNDASIIGNIRTVLRPSAAVAAATERLPSKSAIRFSADKTAKGRNLQPRPGSGKLFSLDLVLPAIPDPPELPVVVDTSDSLTSHDMASRLRTAMSDWKIYRHYLNRASGFFCRFILWGHDSCVSGLEYVYDKENDQHVLISTAWDRRLITWNLKTGQIFDVCKRDKTEPKVLEEKETPGEYELVAEGQITDVSYAAKRNEVAYSSRDAHLYVRKFSTHGRKMKLISKWHAHTGEVWQVKWMEQYGAWVSSGQDATIRMWSATEPGTRLALVQCPSSIQVLKTDHDYGWILAAVGNELQIYDPDDLKLIKKHTGHQQIITGIFHVHRLYSEPHYVTSSYDGTIKMWRACTNRPVTIAVDLDEKKIK</sequence>
<keyword evidence="2" id="KW-0677">Repeat</keyword>
<dbReference type="EMBL" id="MTYJ01000013">
    <property type="protein sequence ID" value="OQV23196.1"/>
    <property type="molecule type" value="Genomic_DNA"/>
</dbReference>
<keyword evidence="5" id="KW-1185">Reference proteome</keyword>
<organism evidence="4 5">
    <name type="scientific">Hypsibius exemplaris</name>
    <name type="common">Freshwater tardigrade</name>
    <dbReference type="NCBI Taxonomy" id="2072580"/>
    <lineage>
        <taxon>Eukaryota</taxon>
        <taxon>Metazoa</taxon>
        <taxon>Ecdysozoa</taxon>
        <taxon>Tardigrada</taxon>
        <taxon>Eutardigrada</taxon>
        <taxon>Parachela</taxon>
        <taxon>Hypsibioidea</taxon>
        <taxon>Hypsibiidae</taxon>
        <taxon>Hypsibius</taxon>
    </lineage>
</organism>
<dbReference type="Pfam" id="PF00400">
    <property type="entry name" value="WD40"/>
    <property type="match status" value="3"/>
</dbReference>
<reference evidence="5" key="1">
    <citation type="submission" date="2017-01" db="EMBL/GenBank/DDBJ databases">
        <title>Comparative genomics of anhydrobiosis in the tardigrade Hypsibius dujardini.</title>
        <authorList>
            <person name="Yoshida Y."/>
            <person name="Koutsovoulos G."/>
            <person name="Laetsch D."/>
            <person name="Stevens L."/>
            <person name="Kumar S."/>
            <person name="Horikawa D."/>
            <person name="Ishino K."/>
            <person name="Komine S."/>
            <person name="Tomita M."/>
            <person name="Blaxter M."/>
            <person name="Arakawa K."/>
        </authorList>
    </citation>
    <scope>NUCLEOTIDE SEQUENCE [LARGE SCALE GENOMIC DNA]</scope>
    <source>
        <strain evidence="5">Z151</strain>
    </source>
</reference>
<dbReference type="InterPro" id="IPR015943">
    <property type="entry name" value="WD40/YVTN_repeat-like_dom_sf"/>
</dbReference>
<keyword evidence="1 3" id="KW-0853">WD repeat</keyword>
<protein>
    <submittedName>
        <fullName evidence="4">Uncharacterized protein</fullName>
    </submittedName>
</protein>
<evidence type="ECO:0000256" key="2">
    <source>
        <dbReference type="ARBA" id="ARBA00022737"/>
    </source>
</evidence>
<dbReference type="Proteomes" id="UP000192578">
    <property type="component" value="Unassembled WGS sequence"/>
</dbReference>
<feature type="repeat" description="WD" evidence="3">
    <location>
        <begin position="712"/>
        <end position="744"/>
    </location>
</feature>
<dbReference type="Gene3D" id="2.130.10.10">
    <property type="entry name" value="YVTN repeat-like/Quinoprotein amine dehydrogenase"/>
    <property type="match status" value="3"/>
</dbReference>
<gene>
    <name evidence="4" type="ORF">BV898_02929</name>
</gene>
<dbReference type="PANTHER" id="PTHR19848:SF8">
    <property type="entry name" value="F-BOX AND WD REPEAT DOMAIN CONTAINING 7"/>
    <property type="match status" value="1"/>
</dbReference>
<accession>A0A1W0X6L7</accession>
<dbReference type="InterPro" id="IPR036322">
    <property type="entry name" value="WD40_repeat_dom_sf"/>
</dbReference>